<proteinExistence type="predicted"/>
<evidence type="ECO:0000313" key="3">
    <source>
        <dbReference type="Proteomes" id="UP000815677"/>
    </source>
</evidence>
<dbReference type="SUPFAM" id="SSF52047">
    <property type="entry name" value="RNI-like"/>
    <property type="match status" value="1"/>
</dbReference>
<gene>
    <name evidence="2" type="ORF">MCHLO_10376</name>
</gene>
<organism evidence="2 3">
    <name type="scientific">Mycena chlorophos</name>
    <name type="common">Agaric fungus</name>
    <name type="synonym">Agaricus chlorophos</name>
    <dbReference type="NCBI Taxonomy" id="658473"/>
    <lineage>
        <taxon>Eukaryota</taxon>
        <taxon>Fungi</taxon>
        <taxon>Dikarya</taxon>
        <taxon>Basidiomycota</taxon>
        <taxon>Agaricomycotina</taxon>
        <taxon>Agaricomycetes</taxon>
        <taxon>Agaricomycetidae</taxon>
        <taxon>Agaricales</taxon>
        <taxon>Marasmiineae</taxon>
        <taxon>Mycenaceae</taxon>
        <taxon>Mycena</taxon>
    </lineage>
</organism>
<dbReference type="Proteomes" id="UP000815677">
    <property type="component" value="Unassembled WGS sequence"/>
</dbReference>
<dbReference type="EMBL" id="DF848307">
    <property type="protein sequence ID" value="GAT53428.1"/>
    <property type="molecule type" value="Genomic_DNA"/>
</dbReference>
<keyword evidence="3" id="KW-1185">Reference proteome</keyword>
<dbReference type="Gene3D" id="1.20.1280.50">
    <property type="match status" value="1"/>
</dbReference>
<name>A0ABQ0LQP9_MYCCL</name>
<protein>
    <recommendedName>
        <fullName evidence="1">F-box domain-containing protein</fullName>
    </recommendedName>
</protein>
<sequence length="551" mass="62460">MEAVEQLLYELPNPDPDILWSNHASTEPQKALVACVDNLLTVSNAVELEMARLHLSASRMRFRASRWNRLHVQLREAIRGYRIISAPIRRVPDEILGEIFAACVALDKEGPDACAWLQRIVRVCRRWRNVALSISRLWNHISVDTCRLLDADDMRSLAWESEENMEYALMDARSTIRRAELHLKNSGYSVPLSVFWSQNIDPAEVSEDIDIIFARQYSAFLKTLLPQSTRVVSLKLHFGGDELRSFITRASRVSFPALEEVDIRCLGLQPANLWQFLRDAISLRHLRIQSTRQLVFSDQGSAPWGRLRSCKLEDCDGDDILRIISCFSAGASVYLHKVGPPSPLPPSRSVVQTQVGTLHLISCAQEFCRALLGYTRVHALEELCVRGYLSKSTSSSGWPSLILPFLARSESSCQLSTLRLGVDHSSSEALFPHLVPLLHSKHTASLVELDLTPAPITPRVLALLTAEPNLLPHLRTLRVCYWHCGSHRDKLDERALEELNARRPELRWLWLRTQHGISGISGGLKRRLSARGLGVETFWVPDLWMSFLERR</sequence>
<dbReference type="InterPro" id="IPR001810">
    <property type="entry name" value="F-box_dom"/>
</dbReference>
<feature type="domain" description="F-box" evidence="1">
    <location>
        <begin position="89"/>
        <end position="142"/>
    </location>
</feature>
<dbReference type="Pfam" id="PF12937">
    <property type="entry name" value="F-box-like"/>
    <property type="match status" value="1"/>
</dbReference>
<reference evidence="2" key="1">
    <citation type="submission" date="2014-09" db="EMBL/GenBank/DDBJ databases">
        <title>Genome sequence of the luminous mushroom Mycena chlorophos for searching fungal bioluminescence genes.</title>
        <authorList>
            <person name="Tanaka Y."/>
            <person name="Kasuga D."/>
            <person name="Oba Y."/>
            <person name="Hase S."/>
            <person name="Sato K."/>
            <person name="Oba Y."/>
            <person name="Sakakibara Y."/>
        </authorList>
    </citation>
    <scope>NUCLEOTIDE SEQUENCE</scope>
</reference>
<accession>A0ABQ0LQP9</accession>
<evidence type="ECO:0000313" key="2">
    <source>
        <dbReference type="EMBL" id="GAT53428.1"/>
    </source>
</evidence>
<evidence type="ECO:0000259" key="1">
    <source>
        <dbReference type="Pfam" id="PF12937"/>
    </source>
</evidence>